<dbReference type="Pfam" id="PF00211">
    <property type="entry name" value="Guanylate_cyc"/>
    <property type="match status" value="1"/>
</dbReference>
<accession>A0A951IVB5</accession>
<keyword evidence="2" id="KW-0472">Membrane</keyword>
<feature type="domain" description="Guanylate cyclase" evidence="3">
    <location>
        <begin position="13"/>
        <end position="120"/>
    </location>
</feature>
<feature type="transmembrane region" description="Helical" evidence="2">
    <location>
        <begin position="190"/>
        <end position="209"/>
    </location>
</feature>
<feature type="repeat" description="TPR" evidence="1">
    <location>
        <begin position="443"/>
        <end position="476"/>
    </location>
</feature>
<dbReference type="GO" id="GO:0009975">
    <property type="term" value="F:cyclase activity"/>
    <property type="evidence" value="ECO:0007669"/>
    <property type="project" value="UniProtKB-ARBA"/>
</dbReference>
<evidence type="ECO:0000313" key="5">
    <source>
        <dbReference type="Proteomes" id="UP000727490"/>
    </source>
</evidence>
<evidence type="ECO:0000256" key="2">
    <source>
        <dbReference type="SAM" id="Phobius"/>
    </source>
</evidence>
<comment type="caution">
    <text evidence="4">The sequence shown here is derived from an EMBL/GenBank/DDBJ whole genome shotgun (WGS) entry which is preliminary data.</text>
</comment>
<dbReference type="PROSITE" id="PS50125">
    <property type="entry name" value="GUANYLATE_CYCLASE_2"/>
    <property type="match status" value="1"/>
</dbReference>
<dbReference type="PANTHER" id="PTHR43081:SF19">
    <property type="entry name" value="PH-SENSITIVE ADENYLATE CYCLASE RV1264"/>
    <property type="match status" value="1"/>
</dbReference>
<dbReference type="GO" id="GO:0006171">
    <property type="term" value="P:cAMP biosynthetic process"/>
    <property type="evidence" value="ECO:0007669"/>
    <property type="project" value="TreeGrafter"/>
</dbReference>
<dbReference type="AlphaFoldDB" id="A0A951IVB5"/>
<dbReference type="SMART" id="SM00028">
    <property type="entry name" value="TPR"/>
    <property type="match status" value="4"/>
</dbReference>
<dbReference type="InterPro" id="IPR019734">
    <property type="entry name" value="TPR_rpt"/>
</dbReference>
<gene>
    <name evidence="4" type="ORF">EGN73_00050</name>
</gene>
<dbReference type="GO" id="GO:0016849">
    <property type="term" value="F:phosphorus-oxygen lyase activity"/>
    <property type="evidence" value="ECO:0007669"/>
    <property type="project" value="UniProtKB-ARBA"/>
</dbReference>
<dbReference type="EMBL" id="RPHB01000001">
    <property type="protein sequence ID" value="MBW3466208.1"/>
    <property type="molecule type" value="Genomic_DNA"/>
</dbReference>
<evidence type="ECO:0000313" key="4">
    <source>
        <dbReference type="EMBL" id="MBW3466208.1"/>
    </source>
</evidence>
<name>A0A951IVB5_9BACT</name>
<proteinExistence type="predicted"/>
<sequence length="747" mass="84935">MSKYTKPSRQTAAIMFSDMVGYTSIMGENEDLAYDLVKSNTQLHKEIISQYDGRLVKEMGDGLLCIFSRPDNAVQAAYEVQKHYRNSQDITLRIGIHLGEIIEENGDVFGDAVNIASRIESLGSPNSILFSDKVYAQLSEKSNLQSVNLGIFNLKNVGKPIEIHALSNPGLTVPKRGEMLKLLESRIRKVMVAAVIALTLLSIGLWFNYNSILTQNRNAEEKTLAVLPFTSLNQQEEDFLTDGLTEDIIMQLSKISELSVISKTGVDNYKNTSEDLKSIAQSLSVNYILEGKIQRINNRIKVNASLIEVAKNKNIWADSYERDLSDIFELQSDIAQAIAISLSAKLTDEEKVLLDKKPTESFTAYEYYMRGRNYYYKYNVTDNLRAIEEFRKAVWTDPGFALAYAGLGDAFSQNYGRFKMERFWIDSAKSVSRKAIALDSNLSEAYKSLATAHYYNGEYEENFKLLQKAVDINPNNVQAVGNLATVYFINGELDEAIRRQKKAAGLNPKNYIPFQIIGWTYRLLKDYENAGLWLKKSLEIQPEIDTYEQLAMSYIGLGDQDAARKLVPELLKLLQNITDENGQPKPTLQGTVARIYEAAGIISFYCGDFDIALENLEYFFKFNELAGRDPLSNGPIYLAYLYENFEKSLDAEVMLEWALHVNTTEVENDTEDPDYYFNLAMIYAIKGDTVKSMKFLTLAEEKKWVDIILATHNPVFQRWNNDPDFLILIRKIDNKISLMKIDDKILR</sequence>
<evidence type="ECO:0000259" key="3">
    <source>
        <dbReference type="PROSITE" id="PS50125"/>
    </source>
</evidence>
<feature type="repeat" description="TPR" evidence="1">
    <location>
        <begin position="477"/>
        <end position="510"/>
    </location>
</feature>
<dbReference type="PANTHER" id="PTHR43081">
    <property type="entry name" value="ADENYLATE CYCLASE, TERMINAL-DIFFERENTIATION SPECIFIC-RELATED"/>
    <property type="match status" value="1"/>
</dbReference>
<dbReference type="Proteomes" id="UP000727490">
    <property type="component" value="Unassembled WGS sequence"/>
</dbReference>
<organism evidence="4 5">
    <name type="scientific">Arthrospiribacter ruber</name>
    <dbReference type="NCBI Taxonomy" id="2487934"/>
    <lineage>
        <taxon>Bacteria</taxon>
        <taxon>Pseudomonadati</taxon>
        <taxon>Bacteroidota</taxon>
        <taxon>Cytophagia</taxon>
        <taxon>Cytophagales</taxon>
        <taxon>Cyclobacteriaceae</taxon>
        <taxon>Arthrospiribacter</taxon>
    </lineage>
</organism>
<protein>
    <recommendedName>
        <fullName evidence="3">Guanylate cyclase domain-containing protein</fullName>
    </recommendedName>
</protein>
<dbReference type="InterPro" id="IPR050697">
    <property type="entry name" value="Adenylyl/Guanylyl_Cyclase_3/4"/>
</dbReference>
<evidence type="ECO:0000256" key="1">
    <source>
        <dbReference type="PROSITE-ProRule" id="PRU00339"/>
    </source>
</evidence>
<dbReference type="SMART" id="SM00044">
    <property type="entry name" value="CYCc"/>
    <property type="match status" value="1"/>
</dbReference>
<keyword evidence="2" id="KW-0812">Transmembrane</keyword>
<dbReference type="InterPro" id="IPR001054">
    <property type="entry name" value="A/G_cyclase"/>
</dbReference>
<keyword evidence="1" id="KW-0802">TPR repeat</keyword>
<dbReference type="PROSITE" id="PS50293">
    <property type="entry name" value="TPR_REGION"/>
    <property type="match status" value="1"/>
</dbReference>
<keyword evidence="2" id="KW-1133">Transmembrane helix</keyword>
<keyword evidence="5" id="KW-1185">Reference proteome</keyword>
<dbReference type="Pfam" id="PF13431">
    <property type="entry name" value="TPR_17"/>
    <property type="match status" value="1"/>
</dbReference>
<dbReference type="Pfam" id="PF13181">
    <property type="entry name" value="TPR_8"/>
    <property type="match status" value="1"/>
</dbReference>
<reference evidence="4 5" key="1">
    <citation type="journal article" date="2020" name="Syst. Appl. Microbiol.">
        <title>Arthrospiribacter ruber gen. nov., sp. nov., a novel bacterium isolated from Arthrospira cultures.</title>
        <authorList>
            <person name="Waleron M."/>
            <person name="Misztak A."/>
            <person name="Waleron M.M."/>
            <person name="Furmaniak M."/>
            <person name="Mrozik A."/>
            <person name="Waleron K."/>
        </authorList>
    </citation>
    <scope>NUCLEOTIDE SEQUENCE [LARGE SCALE GENOMIC DNA]</scope>
    <source>
        <strain evidence="4 5">DPMB0001</strain>
    </source>
</reference>
<dbReference type="GO" id="GO:0035556">
    <property type="term" value="P:intracellular signal transduction"/>
    <property type="evidence" value="ECO:0007669"/>
    <property type="project" value="InterPro"/>
</dbReference>
<dbReference type="RefSeq" id="WP_219286007.1">
    <property type="nucleotide sequence ID" value="NZ_RPHB01000001.1"/>
</dbReference>
<dbReference type="PROSITE" id="PS50005">
    <property type="entry name" value="TPR"/>
    <property type="match status" value="2"/>
</dbReference>
<dbReference type="CDD" id="cd07302">
    <property type="entry name" value="CHD"/>
    <property type="match status" value="1"/>
</dbReference>